<feature type="region of interest" description="Disordered" evidence="1">
    <location>
        <begin position="1"/>
        <end position="66"/>
    </location>
</feature>
<protein>
    <submittedName>
        <fullName evidence="2">Uncharacterized protein</fullName>
    </submittedName>
</protein>
<evidence type="ECO:0000313" key="3">
    <source>
        <dbReference type="Proteomes" id="UP000198211"/>
    </source>
</evidence>
<comment type="caution">
    <text evidence="2">The sequence shown here is derived from an EMBL/GenBank/DDBJ whole genome shotgun (WGS) entry which is preliminary data.</text>
</comment>
<evidence type="ECO:0000313" key="2">
    <source>
        <dbReference type="EMBL" id="OWY91593.1"/>
    </source>
</evidence>
<gene>
    <name evidence="2" type="ORF">PHMEG_00039756</name>
</gene>
<name>A0A225UF41_9STRA</name>
<evidence type="ECO:0000256" key="1">
    <source>
        <dbReference type="SAM" id="MobiDB-lite"/>
    </source>
</evidence>
<dbReference type="AlphaFoldDB" id="A0A225UF41"/>
<proteinExistence type="predicted"/>
<keyword evidence="3" id="KW-1185">Reference proteome</keyword>
<dbReference type="Proteomes" id="UP000198211">
    <property type="component" value="Unassembled WGS sequence"/>
</dbReference>
<dbReference type="EMBL" id="NBNE01019871">
    <property type="protein sequence ID" value="OWY91593.1"/>
    <property type="molecule type" value="Genomic_DNA"/>
</dbReference>
<sequence length="135" mass="15127">MQLLPVRETMSRAERNKRLKRTKKGEDESPLVPEEFDSYQRTENKVKGQGVTAKPAHTPDRLPIPFRGRVEFGERGTAGKNKVFRHNTRVSLAPFATYPSSRGICGGAGSVKFLSMLDPACHSAQDIDYRRGYSC</sequence>
<accession>A0A225UF41</accession>
<organism evidence="2 3">
    <name type="scientific">Phytophthora megakarya</name>
    <dbReference type="NCBI Taxonomy" id="4795"/>
    <lineage>
        <taxon>Eukaryota</taxon>
        <taxon>Sar</taxon>
        <taxon>Stramenopiles</taxon>
        <taxon>Oomycota</taxon>
        <taxon>Peronosporomycetes</taxon>
        <taxon>Peronosporales</taxon>
        <taxon>Peronosporaceae</taxon>
        <taxon>Phytophthora</taxon>
    </lineage>
</organism>
<reference evidence="3" key="1">
    <citation type="submission" date="2017-03" db="EMBL/GenBank/DDBJ databases">
        <title>Phytopthora megakarya and P. palmivora, two closely related causual agents of cacao black pod achieved similar genome size and gene model numbers by different mechanisms.</title>
        <authorList>
            <person name="Ali S."/>
            <person name="Shao J."/>
            <person name="Larry D.J."/>
            <person name="Kronmiller B."/>
            <person name="Shen D."/>
            <person name="Strem M.D."/>
            <person name="Melnick R.L."/>
            <person name="Guiltinan M.J."/>
            <person name="Tyler B.M."/>
            <person name="Meinhardt L.W."/>
            <person name="Bailey B.A."/>
        </authorList>
    </citation>
    <scope>NUCLEOTIDE SEQUENCE [LARGE SCALE GENOMIC DNA]</scope>
    <source>
        <strain evidence="3">zdho120</strain>
    </source>
</reference>